<sequence>MRVVICDDEPLARERLKRIMREEGHEVVGEGATGLEGIEQVKATNPDVILLDIRMPKMDGIRCANELSELDNPPAIIFVTAYDHYAIAAFKAHAIGYLLKPANREELNEAMARAAVLNTAQLSEMRRLEEHVAQPSRQHIAARTHRGIELIALSDIYYFYAEQKYVQVRHKTGAVLIDETLKDLEKEFGDMFFRIHRNALINLDYLAMLEVVDQDHYRVRFKGIDEKLAVSRRHLPVLREKIQNL</sequence>
<dbReference type="InterPro" id="IPR046947">
    <property type="entry name" value="LytR-like"/>
</dbReference>
<feature type="modified residue" description="4-aspartylphosphate" evidence="2">
    <location>
        <position position="52"/>
    </location>
</feature>
<evidence type="ECO:0000256" key="1">
    <source>
        <dbReference type="ARBA" id="ARBA00023012"/>
    </source>
</evidence>
<evidence type="ECO:0000256" key="2">
    <source>
        <dbReference type="PROSITE-ProRule" id="PRU00169"/>
    </source>
</evidence>
<dbReference type="InterPro" id="IPR007492">
    <property type="entry name" value="LytTR_DNA-bd_dom"/>
</dbReference>
<dbReference type="Pfam" id="PF00072">
    <property type="entry name" value="Response_reg"/>
    <property type="match status" value="1"/>
</dbReference>
<dbReference type="SUPFAM" id="SSF52172">
    <property type="entry name" value="CheY-like"/>
    <property type="match status" value="1"/>
</dbReference>
<evidence type="ECO:0000259" key="4">
    <source>
        <dbReference type="PROSITE" id="PS50930"/>
    </source>
</evidence>
<accession>A0A1B8QC29</accession>
<dbReference type="GO" id="GO:0000156">
    <property type="term" value="F:phosphorelay response regulator activity"/>
    <property type="evidence" value="ECO:0007669"/>
    <property type="project" value="InterPro"/>
</dbReference>
<dbReference type="SMART" id="SM00448">
    <property type="entry name" value="REC"/>
    <property type="match status" value="1"/>
</dbReference>
<proteinExistence type="predicted"/>
<dbReference type="SMART" id="SM00850">
    <property type="entry name" value="LytTR"/>
    <property type="match status" value="1"/>
</dbReference>
<dbReference type="InterPro" id="IPR001789">
    <property type="entry name" value="Sig_transdc_resp-reg_receiver"/>
</dbReference>
<keyword evidence="1" id="KW-0902">Two-component regulatory system</keyword>
<dbReference type="STRING" id="34059.A9308_06825"/>
<comment type="caution">
    <text evidence="5">The sequence shown here is derived from an EMBL/GenBank/DDBJ whole genome shotgun (WGS) entry which is preliminary data.</text>
</comment>
<dbReference type="InterPro" id="IPR011006">
    <property type="entry name" value="CheY-like_superfamily"/>
</dbReference>
<dbReference type="AlphaFoldDB" id="A0A1B8QC29"/>
<dbReference type="OrthoDB" id="236568at2"/>
<organism evidence="5 6">
    <name type="scientific">Faucicola atlantae</name>
    <dbReference type="NCBI Taxonomy" id="34059"/>
    <lineage>
        <taxon>Bacteria</taxon>
        <taxon>Pseudomonadati</taxon>
        <taxon>Pseudomonadota</taxon>
        <taxon>Gammaproteobacteria</taxon>
        <taxon>Moraxellales</taxon>
        <taxon>Moraxellaceae</taxon>
        <taxon>Faucicola</taxon>
    </lineage>
</organism>
<dbReference type="PANTHER" id="PTHR37299">
    <property type="entry name" value="TRANSCRIPTIONAL REGULATOR-RELATED"/>
    <property type="match status" value="1"/>
</dbReference>
<keyword evidence="5" id="KW-0238">DNA-binding</keyword>
<dbReference type="PANTHER" id="PTHR37299:SF1">
    <property type="entry name" value="STAGE 0 SPORULATION PROTEIN A HOMOLOG"/>
    <property type="match status" value="1"/>
</dbReference>
<dbReference type="Gene3D" id="2.40.50.1020">
    <property type="entry name" value="LytTr DNA-binding domain"/>
    <property type="match status" value="1"/>
</dbReference>
<dbReference type="Pfam" id="PF04397">
    <property type="entry name" value="LytTR"/>
    <property type="match status" value="1"/>
</dbReference>
<dbReference type="PROSITE" id="PS50110">
    <property type="entry name" value="RESPONSE_REGULATORY"/>
    <property type="match status" value="1"/>
</dbReference>
<protein>
    <submittedName>
        <fullName evidence="5">DNA-binding response regulator</fullName>
    </submittedName>
</protein>
<dbReference type="Proteomes" id="UP000092508">
    <property type="component" value="Unassembled WGS sequence"/>
</dbReference>
<reference evidence="5 6" key="1">
    <citation type="submission" date="2016-06" db="EMBL/GenBank/DDBJ databases">
        <title>Draft genome of Moraxella atlantae CCUG 66109.</title>
        <authorList>
            <person name="Salva-Serra F."/>
            <person name="Engstrom-Jakobsson H."/>
            <person name="Thorell K."/>
            <person name="Gonzales-Siles L."/>
            <person name="Karlsson R."/>
            <person name="Boulund F."/>
            <person name="Engstrand L."/>
            <person name="Kristiansson E."/>
            <person name="Moore E."/>
        </authorList>
    </citation>
    <scope>NUCLEOTIDE SEQUENCE [LARGE SCALE GENOMIC DNA]</scope>
    <source>
        <strain evidence="5 6">CCUG 66109</strain>
    </source>
</reference>
<dbReference type="Gene3D" id="3.40.50.2300">
    <property type="match status" value="1"/>
</dbReference>
<keyword evidence="2" id="KW-0597">Phosphoprotein</keyword>
<gene>
    <name evidence="5" type="ORF">A9308_06825</name>
</gene>
<dbReference type="GO" id="GO:0003677">
    <property type="term" value="F:DNA binding"/>
    <property type="evidence" value="ECO:0007669"/>
    <property type="project" value="UniProtKB-KW"/>
</dbReference>
<name>A0A1B8QC29_9GAMM</name>
<dbReference type="PROSITE" id="PS50930">
    <property type="entry name" value="HTH_LYTTR"/>
    <property type="match status" value="1"/>
</dbReference>
<dbReference type="EMBL" id="LZMZ01000018">
    <property type="protein sequence ID" value="OBX78294.1"/>
    <property type="molecule type" value="Genomic_DNA"/>
</dbReference>
<feature type="domain" description="Response regulatory" evidence="3">
    <location>
        <begin position="2"/>
        <end position="115"/>
    </location>
</feature>
<evidence type="ECO:0000259" key="3">
    <source>
        <dbReference type="PROSITE" id="PS50110"/>
    </source>
</evidence>
<evidence type="ECO:0000313" key="5">
    <source>
        <dbReference type="EMBL" id="OBX78294.1"/>
    </source>
</evidence>
<dbReference type="RefSeq" id="WP_067236746.1">
    <property type="nucleotide sequence ID" value="NZ_LZMZ01000018.1"/>
</dbReference>
<feature type="domain" description="HTH LytTR-type" evidence="4">
    <location>
        <begin position="140"/>
        <end position="244"/>
    </location>
</feature>
<evidence type="ECO:0000313" key="6">
    <source>
        <dbReference type="Proteomes" id="UP000092508"/>
    </source>
</evidence>